<keyword evidence="3 10" id="KW-0812">Transmembrane</keyword>
<keyword evidence="4" id="KW-0631">Potassium channel</keyword>
<feature type="domain" description="Ion transport" evidence="11">
    <location>
        <begin position="67"/>
        <end position="225"/>
    </location>
</feature>
<evidence type="ECO:0000256" key="3">
    <source>
        <dbReference type="ARBA" id="ARBA00022692"/>
    </source>
</evidence>
<name>A0A6V7Q1Q3_ANACO</name>
<evidence type="ECO:0000256" key="8">
    <source>
        <dbReference type="ARBA" id="ARBA00023136"/>
    </source>
</evidence>
<dbReference type="GO" id="GO:0034702">
    <property type="term" value="C:monoatomic ion channel complex"/>
    <property type="evidence" value="ECO:0007669"/>
    <property type="project" value="UniProtKB-KW"/>
</dbReference>
<keyword evidence="5" id="KW-0813">Transport</keyword>
<dbReference type="GO" id="GO:0005249">
    <property type="term" value="F:voltage-gated potassium channel activity"/>
    <property type="evidence" value="ECO:0007669"/>
    <property type="project" value="InterPro"/>
</dbReference>
<sequence>MGDHEEIQEEYELNEVEDNLHGSVGSRLSLFAKEFGFGRGKWDSNIALKIPKDCYHGLVIHPSGRWYRMWVSMIFVWSVCSTFVTPLEFGFFRGLPEHLQDLDCAQAVFLADVVLQFFVAYRDAHTFKLVYDRKCIAMHYLKGSFALDLLGCFPWDAIYKGTGHIELIRYFLWIRIYRARKIMDFFKKAEKDIRINYLCTRIAKLIMVELYCTHTAACVFYYLATTVPRRMRAPRGSGA</sequence>
<evidence type="ECO:0000256" key="1">
    <source>
        <dbReference type="ARBA" id="ARBA00004141"/>
    </source>
</evidence>
<keyword evidence="8 10" id="KW-0472">Membrane</keyword>
<evidence type="ECO:0000256" key="6">
    <source>
        <dbReference type="ARBA" id="ARBA00022958"/>
    </source>
</evidence>
<reference evidence="12" key="1">
    <citation type="submission" date="2020-07" db="EMBL/GenBank/DDBJ databases">
        <authorList>
            <person name="Lin J."/>
        </authorList>
    </citation>
    <scope>NUCLEOTIDE SEQUENCE</scope>
</reference>
<organism evidence="12">
    <name type="scientific">Ananas comosus var. bracteatus</name>
    <name type="common">red pineapple</name>
    <dbReference type="NCBI Taxonomy" id="296719"/>
    <lineage>
        <taxon>Eukaryota</taxon>
        <taxon>Viridiplantae</taxon>
        <taxon>Streptophyta</taxon>
        <taxon>Embryophyta</taxon>
        <taxon>Tracheophyta</taxon>
        <taxon>Spermatophyta</taxon>
        <taxon>Magnoliopsida</taxon>
        <taxon>Liliopsida</taxon>
        <taxon>Poales</taxon>
        <taxon>Bromeliaceae</taxon>
        <taxon>Bromelioideae</taxon>
        <taxon>Ananas</taxon>
    </lineage>
</organism>
<evidence type="ECO:0000313" key="12">
    <source>
        <dbReference type="EMBL" id="CAD1836953.1"/>
    </source>
</evidence>
<proteinExistence type="predicted"/>
<dbReference type="AlphaFoldDB" id="A0A6V7Q1Q3"/>
<dbReference type="InterPro" id="IPR005821">
    <property type="entry name" value="Ion_trans_dom"/>
</dbReference>
<dbReference type="PANTHER" id="PTHR45743">
    <property type="entry name" value="POTASSIUM CHANNEL AKT1"/>
    <property type="match status" value="1"/>
</dbReference>
<keyword evidence="5" id="KW-0406">Ion transport</keyword>
<keyword evidence="9" id="KW-0407">Ion channel</keyword>
<evidence type="ECO:0000256" key="9">
    <source>
        <dbReference type="ARBA" id="ARBA00023303"/>
    </source>
</evidence>
<dbReference type="InterPro" id="IPR045319">
    <property type="entry name" value="KAT/AKT"/>
</dbReference>
<feature type="transmembrane region" description="Helical" evidence="10">
    <location>
        <begin position="66"/>
        <end position="85"/>
    </location>
</feature>
<accession>A0A6V7Q1Q3</accession>
<evidence type="ECO:0000256" key="5">
    <source>
        <dbReference type="ARBA" id="ARBA00022882"/>
    </source>
</evidence>
<evidence type="ECO:0000256" key="4">
    <source>
        <dbReference type="ARBA" id="ARBA00022826"/>
    </source>
</evidence>
<gene>
    <name evidence="12" type="ORF">CB5_LOCUS20164</name>
</gene>
<keyword evidence="2" id="KW-0633">Potassium transport</keyword>
<dbReference type="EMBL" id="LR862131">
    <property type="protein sequence ID" value="CAD1836953.1"/>
    <property type="molecule type" value="Genomic_DNA"/>
</dbReference>
<keyword evidence="6" id="KW-0630">Potassium</keyword>
<feature type="transmembrane region" description="Helical" evidence="10">
    <location>
        <begin position="105"/>
        <end position="124"/>
    </location>
</feature>
<protein>
    <recommendedName>
        <fullName evidence="11">Ion transport domain-containing protein</fullName>
    </recommendedName>
</protein>
<dbReference type="SUPFAM" id="SSF81324">
    <property type="entry name" value="Voltage-gated potassium channels"/>
    <property type="match status" value="1"/>
</dbReference>
<evidence type="ECO:0000256" key="10">
    <source>
        <dbReference type="SAM" id="Phobius"/>
    </source>
</evidence>
<dbReference type="PANTHER" id="PTHR45743:SF4">
    <property type="entry name" value="POTASSIUM CHANNEL KOR2"/>
    <property type="match status" value="1"/>
</dbReference>
<evidence type="ECO:0000256" key="7">
    <source>
        <dbReference type="ARBA" id="ARBA00022989"/>
    </source>
</evidence>
<comment type="subcellular location">
    <subcellularLocation>
        <location evidence="1">Membrane</location>
        <topology evidence="1">Multi-pass membrane protein</topology>
    </subcellularLocation>
</comment>
<keyword evidence="7 10" id="KW-1133">Transmembrane helix</keyword>
<dbReference type="Gene3D" id="1.10.287.70">
    <property type="match status" value="1"/>
</dbReference>
<evidence type="ECO:0000259" key="11">
    <source>
        <dbReference type="Pfam" id="PF00520"/>
    </source>
</evidence>
<keyword evidence="5" id="KW-0851">Voltage-gated channel</keyword>
<dbReference type="Pfam" id="PF00520">
    <property type="entry name" value="Ion_trans"/>
    <property type="match status" value="1"/>
</dbReference>
<evidence type="ECO:0000256" key="2">
    <source>
        <dbReference type="ARBA" id="ARBA00022538"/>
    </source>
</evidence>